<dbReference type="SMART" id="SM01019">
    <property type="entry name" value="B3"/>
    <property type="match status" value="2"/>
</dbReference>
<evidence type="ECO:0000256" key="3">
    <source>
        <dbReference type="ARBA" id="ARBA00023125"/>
    </source>
</evidence>
<dbReference type="SUPFAM" id="SSF101936">
    <property type="entry name" value="DNA-binding pseudobarrel domain"/>
    <property type="match status" value="2"/>
</dbReference>
<dbReference type="InterPro" id="IPR050655">
    <property type="entry name" value="Plant_B3_domain"/>
</dbReference>
<accession>A0A2P5EDM7</accession>
<feature type="domain" description="TF-B3" evidence="6">
    <location>
        <begin position="132"/>
        <end position="228"/>
    </location>
</feature>
<dbReference type="GO" id="GO:0003677">
    <property type="term" value="F:DNA binding"/>
    <property type="evidence" value="ECO:0007669"/>
    <property type="project" value="UniProtKB-KW"/>
</dbReference>
<dbReference type="InParanoid" id="A0A2P5EDM7"/>
<proteinExistence type="predicted"/>
<dbReference type="InterPro" id="IPR003340">
    <property type="entry name" value="B3_DNA-bd"/>
</dbReference>
<dbReference type="GO" id="GO:0005634">
    <property type="term" value="C:nucleus"/>
    <property type="evidence" value="ECO:0007669"/>
    <property type="project" value="UniProtKB-SubCell"/>
</dbReference>
<evidence type="ECO:0000313" key="8">
    <source>
        <dbReference type="Proteomes" id="UP000237000"/>
    </source>
</evidence>
<keyword evidence="5" id="KW-0539">Nucleus</keyword>
<keyword evidence="2" id="KW-0805">Transcription regulation</keyword>
<dbReference type="PANTHER" id="PTHR31920">
    <property type="entry name" value="B3 DOMAIN-CONTAINING"/>
    <property type="match status" value="1"/>
</dbReference>
<evidence type="ECO:0000256" key="5">
    <source>
        <dbReference type="ARBA" id="ARBA00023242"/>
    </source>
</evidence>
<evidence type="ECO:0000313" key="7">
    <source>
        <dbReference type="EMBL" id="PON83620.1"/>
    </source>
</evidence>
<dbReference type="Proteomes" id="UP000237000">
    <property type="component" value="Unassembled WGS sequence"/>
</dbReference>
<dbReference type="CDD" id="cd10017">
    <property type="entry name" value="B3_DNA"/>
    <property type="match status" value="1"/>
</dbReference>
<dbReference type="PROSITE" id="PS50863">
    <property type="entry name" value="B3"/>
    <property type="match status" value="2"/>
</dbReference>
<evidence type="ECO:0000256" key="4">
    <source>
        <dbReference type="ARBA" id="ARBA00023163"/>
    </source>
</evidence>
<dbReference type="Pfam" id="PF02362">
    <property type="entry name" value="B3"/>
    <property type="match status" value="1"/>
</dbReference>
<gene>
    <name evidence="7" type="ORF">TorRG33x02_205770</name>
</gene>
<organism evidence="7 8">
    <name type="scientific">Trema orientale</name>
    <name type="common">Charcoal tree</name>
    <name type="synonym">Celtis orientalis</name>
    <dbReference type="NCBI Taxonomy" id="63057"/>
    <lineage>
        <taxon>Eukaryota</taxon>
        <taxon>Viridiplantae</taxon>
        <taxon>Streptophyta</taxon>
        <taxon>Embryophyta</taxon>
        <taxon>Tracheophyta</taxon>
        <taxon>Spermatophyta</taxon>
        <taxon>Magnoliopsida</taxon>
        <taxon>eudicotyledons</taxon>
        <taxon>Gunneridae</taxon>
        <taxon>Pentapetalae</taxon>
        <taxon>rosids</taxon>
        <taxon>fabids</taxon>
        <taxon>Rosales</taxon>
        <taxon>Cannabaceae</taxon>
        <taxon>Trema</taxon>
    </lineage>
</organism>
<keyword evidence="3" id="KW-0238">DNA-binding</keyword>
<protein>
    <submittedName>
        <fullName evidence="7">B3 DNA binding domain containing protein</fullName>
    </submittedName>
</protein>
<dbReference type="STRING" id="63057.A0A2P5EDM7"/>
<keyword evidence="4" id="KW-0804">Transcription</keyword>
<dbReference type="AlphaFoldDB" id="A0A2P5EDM7"/>
<evidence type="ECO:0000256" key="2">
    <source>
        <dbReference type="ARBA" id="ARBA00023015"/>
    </source>
</evidence>
<comment type="caution">
    <text evidence="7">The sequence shown here is derived from an EMBL/GenBank/DDBJ whole genome shotgun (WGS) entry which is preliminary data.</text>
</comment>
<name>A0A2P5EDM7_TREOI</name>
<keyword evidence="8" id="KW-1185">Reference proteome</keyword>
<evidence type="ECO:0000259" key="6">
    <source>
        <dbReference type="PROSITE" id="PS50863"/>
    </source>
</evidence>
<feature type="domain" description="TF-B3" evidence="6">
    <location>
        <begin position="41"/>
        <end position="78"/>
    </location>
</feature>
<dbReference type="EMBL" id="JXTC01000175">
    <property type="protein sequence ID" value="PON83620.1"/>
    <property type="molecule type" value="Genomic_DNA"/>
</dbReference>
<comment type="subcellular location">
    <subcellularLocation>
        <location evidence="1">Nucleus</location>
    </subcellularLocation>
</comment>
<dbReference type="Gene3D" id="2.40.330.10">
    <property type="entry name" value="DNA-binding pseudobarrel domain"/>
    <property type="match status" value="2"/>
</dbReference>
<sequence length="228" mass="25566">MARPTISFPKLEEDGPEFFKVFMPTFSSQNMVKQIEEKLCFTRGWEGFVSKYKLERGDFLLFKSIGNSSFGVKIYAKNGCKKELAAVMNNIINHDPIPNGKMKEGSSSGLGEDKSNIKIGGTDQYVPPKNLRFVVTLHNTRASLYSVVIPRIVLIGINIGKEIKLRYGNNKFWTVGITSKSHGRGVITTNWVEFRRANNLKEGDMCVFDLVVGKDNTCKEMIVSIIDG</sequence>
<reference evidence="8" key="1">
    <citation type="submission" date="2016-06" db="EMBL/GenBank/DDBJ databases">
        <title>Parallel loss of symbiosis genes in relatives of nitrogen-fixing non-legume Parasponia.</title>
        <authorList>
            <person name="Van Velzen R."/>
            <person name="Holmer R."/>
            <person name="Bu F."/>
            <person name="Rutten L."/>
            <person name="Van Zeijl A."/>
            <person name="Liu W."/>
            <person name="Santuari L."/>
            <person name="Cao Q."/>
            <person name="Sharma T."/>
            <person name="Shen D."/>
            <person name="Roswanjaya Y."/>
            <person name="Wardhani T."/>
            <person name="Kalhor M.S."/>
            <person name="Jansen J."/>
            <person name="Van den Hoogen J."/>
            <person name="Gungor B."/>
            <person name="Hartog M."/>
            <person name="Hontelez J."/>
            <person name="Verver J."/>
            <person name="Yang W.-C."/>
            <person name="Schijlen E."/>
            <person name="Repin R."/>
            <person name="Schilthuizen M."/>
            <person name="Schranz E."/>
            <person name="Heidstra R."/>
            <person name="Miyata K."/>
            <person name="Fedorova E."/>
            <person name="Kohlen W."/>
            <person name="Bisseling T."/>
            <person name="Smit S."/>
            <person name="Geurts R."/>
        </authorList>
    </citation>
    <scope>NUCLEOTIDE SEQUENCE [LARGE SCALE GENOMIC DNA]</scope>
    <source>
        <strain evidence="8">cv. RG33-2</strain>
    </source>
</reference>
<evidence type="ECO:0000256" key="1">
    <source>
        <dbReference type="ARBA" id="ARBA00004123"/>
    </source>
</evidence>
<dbReference type="InterPro" id="IPR015300">
    <property type="entry name" value="DNA-bd_pseudobarrel_sf"/>
</dbReference>
<dbReference type="PANTHER" id="PTHR31920:SF135">
    <property type="entry name" value="B3 DOMAIN-CONTAINING PROTEIN OS03G0621600-RELATED"/>
    <property type="match status" value="1"/>
</dbReference>
<dbReference type="OrthoDB" id="1183279at2759"/>